<proteinExistence type="predicted"/>
<keyword evidence="2" id="KW-1185">Reference proteome</keyword>
<name>A0ACC1XZE6_MELAZ</name>
<dbReference type="Proteomes" id="UP001164539">
    <property type="component" value="Chromosome 6"/>
</dbReference>
<accession>A0ACC1XZE6</accession>
<protein>
    <submittedName>
        <fullName evidence="1">Ethylene-dependent gravitropism-deficient and yellow-green-like 3</fullName>
    </submittedName>
</protein>
<comment type="caution">
    <text evidence="1">The sequence shown here is derived from an EMBL/GenBank/DDBJ whole genome shotgun (WGS) entry which is preliminary data.</text>
</comment>
<evidence type="ECO:0000313" key="1">
    <source>
        <dbReference type="EMBL" id="KAJ4716104.1"/>
    </source>
</evidence>
<organism evidence="1 2">
    <name type="scientific">Melia azedarach</name>
    <name type="common">Chinaberry tree</name>
    <dbReference type="NCBI Taxonomy" id="155640"/>
    <lineage>
        <taxon>Eukaryota</taxon>
        <taxon>Viridiplantae</taxon>
        <taxon>Streptophyta</taxon>
        <taxon>Embryophyta</taxon>
        <taxon>Tracheophyta</taxon>
        <taxon>Spermatophyta</taxon>
        <taxon>Magnoliopsida</taxon>
        <taxon>eudicotyledons</taxon>
        <taxon>Gunneridae</taxon>
        <taxon>Pentapetalae</taxon>
        <taxon>rosids</taxon>
        <taxon>malvids</taxon>
        <taxon>Sapindales</taxon>
        <taxon>Meliaceae</taxon>
        <taxon>Melia</taxon>
    </lineage>
</organism>
<dbReference type="EMBL" id="CM051399">
    <property type="protein sequence ID" value="KAJ4716104.1"/>
    <property type="molecule type" value="Genomic_DNA"/>
</dbReference>
<reference evidence="1 2" key="1">
    <citation type="journal article" date="2023" name="Science">
        <title>Complex scaffold remodeling in plant triterpene biosynthesis.</title>
        <authorList>
            <person name="De La Pena R."/>
            <person name="Hodgson H."/>
            <person name="Liu J.C."/>
            <person name="Stephenson M.J."/>
            <person name="Martin A.C."/>
            <person name="Owen C."/>
            <person name="Harkess A."/>
            <person name="Leebens-Mack J."/>
            <person name="Jimenez L.E."/>
            <person name="Osbourn A."/>
            <person name="Sattely E.S."/>
        </authorList>
    </citation>
    <scope>NUCLEOTIDE SEQUENCE [LARGE SCALE GENOMIC DNA]</scope>
    <source>
        <strain evidence="2">cv. JPN11</strain>
        <tissue evidence="1">Leaf</tissue>
    </source>
</reference>
<sequence>MATLFITSNSPPRIQSPFSHPSCRNKITNRTFPYTVVSCSDQYVLRFRKHPFGQKSGKTLQLSVSTSRKSFKCSAKEERESGDQTSSSSSSAAVVENKPSDKGEEGKASDEGSVQEVETREKEAEELEKQQEIDWKTDEEFKKFMGNPSIEAAIKLEKKRADRKLKELDRESSDNPIVGLFNRLVRDSLAREKERLEKAEEAFKALDLNKLKSCFGFDTFFATDVRRFGDGGIFIGNLRKPIEEVIPKLEKKLSEAAGREVVVWFMEEKTNDITKQACVVQPKAEMDLQFESTKLSTPWGYISAIVLSVATFGTIAIMSGLFLKPDATVDDYLADVVPLFGGFLSILGVSEIATRVTAGRYGVKLSPSFLVPSNWTGCLGVMNNYESLLPNKKALFDIPVARTASAYLTSLALAVAAFVADGSFNGGDNALFIRPQFFYNNPLLSFIQYVIGPYADDLGNVLPYAVEGVGVPCDPLAFAGLLGMVVTSLNLLPCGRLEGGRIAQAMFGRNTANVLSFATSLLLGIGGLSGSVLCLAWGLFATFFRGGEETPAKDEITPLGDNRYAWGIVLGLICFLTLFPNGGGTFNSSFFGGPFFRGDL</sequence>
<evidence type="ECO:0000313" key="2">
    <source>
        <dbReference type="Proteomes" id="UP001164539"/>
    </source>
</evidence>
<gene>
    <name evidence="1" type="ORF">OWV82_011169</name>
</gene>